<reference evidence="1" key="1">
    <citation type="submission" date="2020-11" db="EMBL/GenBank/DDBJ databases">
        <authorList>
            <consortium name="DOE Joint Genome Institute"/>
            <person name="Ahrendt S."/>
            <person name="Riley R."/>
            <person name="Andreopoulos W."/>
            <person name="Labutti K."/>
            <person name="Pangilinan J."/>
            <person name="Ruiz-Duenas F.J."/>
            <person name="Barrasa J.M."/>
            <person name="Sanchez-Garcia M."/>
            <person name="Camarero S."/>
            <person name="Miyauchi S."/>
            <person name="Serrano A."/>
            <person name="Linde D."/>
            <person name="Babiker R."/>
            <person name="Drula E."/>
            <person name="Ayuso-Fernandez I."/>
            <person name="Pacheco R."/>
            <person name="Padilla G."/>
            <person name="Ferreira P."/>
            <person name="Barriuso J."/>
            <person name="Kellner H."/>
            <person name="Castanera R."/>
            <person name="Alfaro M."/>
            <person name="Ramirez L."/>
            <person name="Pisabarro A.G."/>
            <person name="Kuo A."/>
            <person name="Tritt A."/>
            <person name="Lipzen A."/>
            <person name="He G."/>
            <person name="Yan M."/>
            <person name="Ng V."/>
            <person name="Cullen D."/>
            <person name="Martin F."/>
            <person name="Rosso M.-N."/>
            <person name="Henrissat B."/>
            <person name="Hibbett D."/>
            <person name="Martinez A.T."/>
            <person name="Grigoriev I.V."/>
        </authorList>
    </citation>
    <scope>NUCLEOTIDE SEQUENCE</scope>
    <source>
        <strain evidence="1">AH 40177</strain>
    </source>
</reference>
<dbReference type="EMBL" id="JADNRY010000670">
    <property type="protein sequence ID" value="KAF9030384.1"/>
    <property type="molecule type" value="Genomic_DNA"/>
</dbReference>
<evidence type="ECO:0000313" key="2">
    <source>
        <dbReference type="Proteomes" id="UP000772434"/>
    </source>
</evidence>
<dbReference type="Proteomes" id="UP000772434">
    <property type="component" value="Unassembled WGS sequence"/>
</dbReference>
<keyword evidence="2" id="KW-1185">Reference proteome</keyword>
<dbReference type="SUPFAM" id="SSF54695">
    <property type="entry name" value="POZ domain"/>
    <property type="match status" value="1"/>
</dbReference>
<dbReference type="AlphaFoldDB" id="A0A9P5P6T0"/>
<sequence>MPMVDAVDVTDEAKVISQQPTAMRSSSFYFDCVVFQVEDVLYKIPRAKLVDESKVFETMFSLPIGEGNASEGTIDENPIHLEQLAKKDWECLLRLLFHRHPTLSQDLADQVPNFTLDEWVSVLELATKYDMTNIRKGAIDRIAVFNDPAGKVKIARQQRIPSYFIPSLVELVARSEPLTPEEVMNLGIECAMKVISLRERCFDQSGCGKTSRLFRDSKIRVDVNPPDMRNLVVLEIQRVFSDHDEYYQ</sequence>
<dbReference type="Gene3D" id="3.30.710.10">
    <property type="entry name" value="Potassium Channel Kv1.1, Chain A"/>
    <property type="match status" value="1"/>
</dbReference>
<protein>
    <recommendedName>
        <fullName evidence="3">BTB domain-containing protein</fullName>
    </recommendedName>
</protein>
<comment type="caution">
    <text evidence="1">The sequence shown here is derived from an EMBL/GenBank/DDBJ whole genome shotgun (WGS) entry which is preliminary data.</text>
</comment>
<evidence type="ECO:0008006" key="3">
    <source>
        <dbReference type="Google" id="ProtNLM"/>
    </source>
</evidence>
<dbReference type="InterPro" id="IPR011333">
    <property type="entry name" value="SKP1/BTB/POZ_sf"/>
</dbReference>
<accession>A0A9P5P6T0</accession>
<evidence type="ECO:0000313" key="1">
    <source>
        <dbReference type="EMBL" id="KAF9030384.1"/>
    </source>
</evidence>
<gene>
    <name evidence="1" type="ORF">BDP27DRAFT_1306205</name>
</gene>
<dbReference type="OrthoDB" id="3193844at2759"/>
<organism evidence="1 2">
    <name type="scientific">Rhodocollybia butyracea</name>
    <dbReference type="NCBI Taxonomy" id="206335"/>
    <lineage>
        <taxon>Eukaryota</taxon>
        <taxon>Fungi</taxon>
        <taxon>Dikarya</taxon>
        <taxon>Basidiomycota</taxon>
        <taxon>Agaricomycotina</taxon>
        <taxon>Agaricomycetes</taxon>
        <taxon>Agaricomycetidae</taxon>
        <taxon>Agaricales</taxon>
        <taxon>Marasmiineae</taxon>
        <taxon>Omphalotaceae</taxon>
        <taxon>Rhodocollybia</taxon>
    </lineage>
</organism>
<name>A0A9P5P6T0_9AGAR</name>
<proteinExistence type="predicted"/>